<comment type="caution">
    <text evidence="3">The sequence shown here is derived from an EMBL/GenBank/DDBJ whole genome shotgun (WGS) entry which is preliminary data.</text>
</comment>
<dbReference type="PANTHER" id="PTHR42928:SF5">
    <property type="entry name" value="BLR1237 PROTEIN"/>
    <property type="match status" value="1"/>
</dbReference>
<evidence type="ECO:0000313" key="3">
    <source>
        <dbReference type="EMBL" id="MDC7789047.1"/>
    </source>
</evidence>
<dbReference type="Gene3D" id="3.40.190.10">
    <property type="entry name" value="Periplasmic binding protein-like II"/>
    <property type="match status" value="1"/>
</dbReference>
<keyword evidence="2" id="KW-0732">Signal</keyword>
<dbReference type="Pfam" id="PF03401">
    <property type="entry name" value="TctC"/>
    <property type="match status" value="1"/>
</dbReference>
<gene>
    <name evidence="3" type="ORF">PQJ73_25485</name>
</gene>
<dbReference type="PIRSF" id="PIRSF017082">
    <property type="entry name" value="YflP"/>
    <property type="match status" value="1"/>
</dbReference>
<reference evidence="3" key="2">
    <citation type="submission" date="2023-02" db="EMBL/GenBank/DDBJ databases">
        <authorList>
            <person name="Rayyan A."/>
            <person name="Meyer T."/>
            <person name="Kyndt J.A."/>
        </authorList>
    </citation>
    <scope>NUCLEOTIDE SEQUENCE</scope>
    <source>
        <strain evidence="3">DSM 9987</strain>
    </source>
</reference>
<feature type="signal peptide" evidence="2">
    <location>
        <begin position="1"/>
        <end position="17"/>
    </location>
</feature>
<evidence type="ECO:0000313" key="4">
    <source>
        <dbReference type="Proteomes" id="UP001165652"/>
    </source>
</evidence>
<evidence type="ECO:0000256" key="1">
    <source>
        <dbReference type="ARBA" id="ARBA00006987"/>
    </source>
</evidence>
<name>A0ABT5JHH4_RHOTP</name>
<proteinExistence type="inferred from homology"/>
<dbReference type="SUPFAM" id="SSF53850">
    <property type="entry name" value="Periplasmic binding protein-like II"/>
    <property type="match status" value="1"/>
</dbReference>
<reference evidence="3" key="1">
    <citation type="journal article" date="2023" name="Microbiol Resour">
        <title>Genome Sequences of Rhodoplanes serenus and Two Thermotolerant Strains, Rhodoplanes tepidamans and 'Rhodoplanes cryptolactis,' Further Refine the Genus.</title>
        <authorList>
            <person name="Rayyan A.A."/>
            <person name="Kyndt J.A."/>
        </authorList>
    </citation>
    <scope>NUCLEOTIDE SEQUENCE</scope>
    <source>
        <strain evidence="3">DSM 9987</strain>
    </source>
</reference>
<keyword evidence="4" id="KW-1185">Reference proteome</keyword>
<dbReference type="Gene3D" id="3.40.190.150">
    <property type="entry name" value="Bordetella uptake gene, domain 1"/>
    <property type="match status" value="1"/>
</dbReference>
<dbReference type="PANTHER" id="PTHR42928">
    <property type="entry name" value="TRICARBOXYLATE-BINDING PROTEIN"/>
    <property type="match status" value="1"/>
</dbReference>
<protein>
    <submittedName>
        <fullName evidence="3">Tripartite tricarboxylate transporter substrate-binding protein</fullName>
    </submittedName>
</protein>
<dbReference type="Proteomes" id="UP001165652">
    <property type="component" value="Unassembled WGS sequence"/>
</dbReference>
<dbReference type="InterPro" id="IPR005064">
    <property type="entry name" value="BUG"/>
</dbReference>
<organism evidence="3 4">
    <name type="scientific">Rhodoplanes tepidamans</name>
    <name type="common">Rhodoplanes cryptolactis</name>
    <dbReference type="NCBI Taxonomy" id="200616"/>
    <lineage>
        <taxon>Bacteria</taxon>
        <taxon>Pseudomonadati</taxon>
        <taxon>Pseudomonadota</taxon>
        <taxon>Alphaproteobacteria</taxon>
        <taxon>Hyphomicrobiales</taxon>
        <taxon>Nitrobacteraceae</taxon>
        <taxon>Rhodoplanes</taxon>
    </lineage>
</organism>
<dbReference type="RefSeq" id="WP_272779877.1">
    <property type="nucleotide sequence ID" value="NZ_JAQQLI010000059.1"/>
</dbReference>
<dbReference type="EMBL" id="JAQQLI010000059">
    <property type="protein sequence ID" value="MDC7789047.1"/>
    <property type="molecule type" value="Genomic_DNA"/>
</dbReference>
<evidence type="ECO:0000256" key="2">
    <source>
        <dbReference type="SAM" id="SignalP"/>
    </source>
</evidence>
<accession>A0ABT5JHH4</accession>
<comment type="similarity">
    <text evidence="1">Belongs to the UPF0065 (bug) family.</text>
</comment>
<feature type="chain" id="PRO_5045879574" evidence="2">
    <location>
        <begin position="18"/>
        <end position="325"/>
    </location>
</feature>
<dbReference type="InterPro" id="IPR042100">
    <property type="entry name" value="Bug_dom1"/>
</dbReference>
<sequence>MKSVLLLAACAAGVVLAQGASAETYPSRPVTVIVAASAGGPTDTIARIVTERMATALGGATIVIENVGGASGTIGTGRVARSQPDGYTLGIGGWNHYVVNAGIYPNLNHDLFADFAPIAQLASGPQIILSKKDVPATDLKGLIAWLKSQPGPTMATGGVGAPGHVSGLTFQDRIGVKFQFVPYRGSAPGLKDVVAGHLDTMIEQTSGALPQIRAGTVKAYAVTSPTRLGVLPDLPTVDEAGLPGFHVSVWQGLWAPKGTPPEILEKLGAAVREALADPKTKARYGEIAQEIPPAAHQTPAGFTAYHKAEMDKWVPVIKAAGITTN</sequence>